<dbReference type="GO" id="GO:0009081">
    <property type="term" value="P:branched-chain amino acid metabolic process"/>
    <property type="evidence" value="ECO:0007669"/>
    <property type="project" value="InterPro"/>
</dbReference>
<keyword evidence="3" id="KW-0032">Aminotransferase</keyword>
<evidence type="ECO:0000256" key="2">
    <source>
        <dbReference type="ARBA" id="ARBA00009320"/>
    </source>
</evidence>
<evidence type="ECO:0000256" key="4">
    <source>
        <dbReference type="ARBA" id="ARBA00022679"/>
    </source>
</evidence>
<keyword evidence="4" id="KW-0808">Transferase</keyword>
<dbReference type="EMBL" id="UINC01010208">
    <property type="protein sequence ID" value="SVA45502.1"/>
    <property type="molecule type" value="Genomic_DNA"/>
</dbReference>
<dbReference type="InterPro" id="IPR036038">
    <property type="entry name" value="Aminotransferase-like"/>
</dbReference>
<evidence type="ECO:0000256" key="3">
    <source>
        <dbReference type="ARBA" id="ARBA00022576"/>
    </source>
</evidence>
<dbReference type="SUPFAM" id="SSF56752">
    <property type="entry name" value="D-aminoacid aminotransferase-like PLP-dependent enzymes"/>
    <property type="match status" value="1"/>
</dbReference>
<protein>
    <recommendedName>
        <fullName evidence="7">Branched-chain-amino-acid transaminase</fullName>
    </recommendedName>
</protein>
<dbReference type="InterPro" id="IPR018300">
    <property type="entry name" value="Aminotrans_IV_CS"/>
</dbReference>
<dbReference type="CDD" id="cd01557">
    <property type="entry name" value="BCAT_beta_family"/>
    <property type="match status" value="1"/>
</dbReference>
<sequence length="322" mass="35220">MYYTTCQINEEWSDGCLVPYGTIEISPAAAVLNYGQGVFEGTKAFRTARNRVILFRPELNARRMGLSTRRLCIPEMGEDFFLNAVRETVQDNLDYIPPKGMGSLYIRPIVWGTGPALGVKPADEYTFVVFASPVGPYFKSDLKVLNLVVTKKYHRAAPKGIGNAKAIGNYSASLLPLSQAKESGFDDVIFLHSSNEKMVDELSSANLFALRGNILKTPRLGGSILPGVTRDSVITIADKIMDLDVQETDLTIEEILTADEVFCTGTAVVVTSVGSISFQGENHVIGTVEKGSVAEQIKETLLNIQQEEIEDPFGWVTPISNS</sequence>
<dbReference type="GO" id="GO:0004084">
    <property type="term" value="F:branched-chain-amino-acid transaminase activity"/>
    <property type="evidence" value="ECO:0007669"/>
    <property type="project" value="InterPro"/>
</dbReference>
<dbReference type="PIRSF" id="PIRSF006468">
    <property type="entry name" value="BCAT1"/>
    <property type="match status" value="1"/>
</dbReference>
<comment type="similarity">
    <text evidence="2">Belongs to the class-IV pyridoxal-phosphate-dependent aminotransferase family.</text>
</comment>
<dbReference type="Gene3D" id="3.30.470.10">
    <property type="match status" value="1"/>
</dbReference>
<gene>
    <name evidence="6" type="ORF">METZ01_LOCUS98356</name>
</gene>
<dbReference type="NCBIfam" id="TIGR01123">
    <property type="entry name" value="ilvE_II"/>
    <property type="match status" value="1"/>
</dbReference>
<dbReference type="Gene3D" id="3.20.10.10">
    <property type="entry name" value="D-amino Acid Aminotransferase, subunit A, domain 2"/>
    <property type="match status" value="1"/>
</dbReference>
<evidence type="ECO:0000256" key="1">
    <source>
        <dbReference type="ARBA" id="ARBA00001933"/>
    </source>
</evidence>
<accession>A0A381VZ63</accession>
<dbReference type="PANTHER" id="PTHR42825:SF2">
    <property type="entry name" value="BRANCHED-CHAIN-AMINO-ACID AMINOTRANSFERASE 3, CHLOROPLASTIC-RELATED"/>
    <property type="match status" value="1"/>
</dbReference>
<keyword evidence="5" id="KW-0663">Pyridoxal phosphate</keyword>
<dbReference type="Pfam" id="PF01063">
    <property type="entry name" value="Aminotran_4"/>
    <property type="match status" value="1"/>
</dbReference>
<dbReference type="AlphaFoldDB" id="A0A381VZ63"/>
<dbReference type="InterPro" id="IPR033939">
    <property type="entry name" value="BCAT_family"/>
</dbReference>
<evidence type="ECO:0000256" key="5">
    <source>
        <dbReference type="ARBA" id="ARBA00022898"/>
    </source>
</evidence>
<organism evidence="6">
    <name type="scientific">marine metagenome</name>
    <dbReference type="NCBI Taxonomy" id="408172"/>
    <lineage>
        <taxon>unclassified sequences</taxon>
        <taxon>metagenomes</taxon>
        <taxon>ecological metagenomes</taxon>
    </lineage>
</organism>
<dbReference type="InterPro" id="IPR005786">
    <property type="entry name" value="B_amino_transII"/>
</dbReference>
<comment type="cofactor">
    <cofactor evidence="1">
        <name>pyridoxal 5'-phosphate</name>
        <dbReference type="ChEBI" id="CHEBI:597326"/>
    </cofactor>
</comment>
<dbReference type="PROSITE" id="PS00770">
    <property type="entry name" value="AA_TRANSFER_CLASS_4"/>
    <property type="match status" value="1"/>
</dbReference>
<name>A0A381VZ63_9ZZZZ</name>
<dbReference type="NCBIfam" id="NF009897">
    <property type="entry name" value="PRK13357.1"/>
    <property type="match status" value="1"/>
</dbReference>
<dbReference type="PANTHER" id="PTHR42825">
    <property type="entry name" value="AMINO ACID AMINOTRANSFERASE"/>
    <property type="match status" value="1"/>
</dbReference>
<dbReference type="InterPro" id="IPR043131">
    <property type="entry name" value="BCAT-like_N"/>
</dbReference>
<proteinExistence type="inferred from homology"/>
<evidence type="ECO:0008006" key="7">
    <source>
        <dbReference type="Google" id="ProtNLM"/>
    </source>
</evidence>
<evidence type="ECO:0000313" key="6">
    <source>
        <dbReference type="EMBL" id="SVA45502.1"/>
    </source>
</evidence>
<reference evidence="6" key="1">
    <citation type="submission" date="2018-05" db="EMBL/GenBank/DDBJ databases">
        <authorList>
            <person name="Lanie J.A."/>
            <person name="Ng W.-L."/>
            <person name="Kazmierczak K.M."/>
            <person name="Andrzejewski T.M."/>
            <person name="Davidsen T.M."/>
            <person name="Wayne K.J."/>
            <person name="Tettelin H."/>
            <person name="Glass J.I."/>
            <person name="Rusch D."/>
            <person name="Podicherti R."/>
            <person name="Tsui H.-C.T."/>
            <person name="Winkler M.E."/>
        </authorList>
    </citation>
    <scope>NUCLEOTIDE SEQUENCE</scope>
</reference>
<dbReference type="InterPro" id="IPR043132">
    <property type="entry name" value="BCAT-like_C"/>
</dbReference>
<dbReference type="InterPro" id="IPR001544">
    <property type="entry name" value="Aminotrans_IV"/>
</dbReference>